<reference evidence="1 2" key="1">
    <citation type="submission" date="2022-12" db="EMBL/GenBank/DDBJ databases">
        <title>Chromosome-level genome of Tegillarca granosa.</title>
        <authorList>
            <person name="Kim J."/>
        </authorList>
    </citation>
    <scope>NUCLEOTIDE SEQUENCE [LARGE SCALE GENOMIC DNA]</scope>
    <source>
        <strain evidence="1">Teg-2019</strain>
        <tissue evidence="1">Adductor muscle</tissue>
    </source>
</reference>
<dbReference type="EMBL" id="JARBDR010000440">
    <property type="protein sequence ID" value="KAJ8312634.1"/>
    <property type="molecule type" value="Genomic_DNA"/>
</dbReference>
<sequence length="164" mass="19624">MFEEPYLKLPLNQTCRVHLRSSLRKETNIFQQKPGKPEDYNLPKHICGATSRNELEFWGIPMEYLSECCIKTYFKYESEVEKIEEINRVFDFNDTGYSEEDCHNNKWTKFKRNVWIFLDQPTSSIPAKRLYNPLGNTFTVILCCWQVNEEKQNSRLSIYLDIYI</sequence>
<proteinExistence type="predicted"/>
<comment type="caution">
    <text evidence="1">The sequence shown here is derived from an EMBL/GenBank/DDBJ whole genome shotgun (WGS) entry which is preliminary data.</text>
</comment>
<evidence type="ECO:0000313" key="2">
    <source>
        <dbReference type="Proteomes" id="UP001217089"/>
    </source>
</evidence>
<accession>A0ABQ9F5H9</accession>
<protein>
    <submittedName>
        <fullName evidence="1">Uncharacterized protein</fullName>
    </submittedName>
</protein>
<name>A0ABQ9F5H9_TEGGR</name>
<organism evidence="1 2">
    <name type="scientific">Tegillarca granosa</name>
    <name type="common">Malaysian cockle</name>
    <name type="synonym">Anadara granosa</name>
    <dbReference type="NCBI Taxonomy" id="220873"/>
    <lineage>
        <taxon>Eukaryota</taxon>
        <taxon>Metazoa</taxon>
        <taxon>Spiralia</taxon>
        <taxon>Lophotrochozoa</taxon>
        <taxon>Mollusca</taxon>
        <taxon>Bivalvia</taxon>
        <taxon>Autobranchia</taxon>
        <taxon>Pteriomorphia</taxon>
        <taxon>Arcoida</taxon>
        <taxon>Arcoidea</taxon>
        <taxon>Arcidae</taxon>
        <taxon>Tegillarca</taxon>
    </lineage>
</organism>
<evidence type="ECO:0000313" key="1">
    <source>
        <dbReference type="EMBL" id="KAJ8312634.1"/>
    </source>
</evidence>
<gene>
    <name evidence="1" type="ORF">KUTeg_010007</name>
</gene>
<keyword evidence="2" id="KW-1185">Reference proteome</keyword>
<dbReference type="Proteomes" id="UP001217089">
    <property type="component" value="Unassembled WGS sequence"/>
</dbReference>